<keyword evidence="2" id="KW-0444">Lipid biosynthesis</keyword>
<accession>A0A4R1QPC6</accession>
<dbReference type="InterPro" id="IPR032837">
    <property type="entry name" value="G1PDH"/>
</dbReference>
<keyword evidence="9" id="KW-1208">Phospholipid metabolism</keyword>
<evidence type="ECO:0000256" key="4">
    <source>
        <dbReference type="ARBA" id="ARBA00022857"/>
    </source>
</evidence>
<evidence type="ECO:0000313" key="11">
    <source>
        <dbReference type="Proteomes" id="UP000295008"/>
    </source>
</evidence>
<evidence type="ECO:0000256" key="1">
    <source>
        <dbReference type="ARBA" id="ARBA00022490"/>
    </source>
</evidence>
<keyword evidence="8" id="KW-0594">Phospholipid biosynthesis</keyword>
<organism evidence="10 11">
    <name type="scientific">Hydrogenispora ethanolica</name>
    <dbReference type="NCBI Taxonomy" id="1082276"/>
    <lineage>
        <taxon>Bacteria</taxon>
        <taxon>Bacillati</taxon>
        <taxon>Bacillota</taxon>
        <taxon>Hydrogenispora</taxon>
    </lineage>
</organism>
<dbReference type="AlphaFoldDB" id="A0A4R1QPC6"/>
<dbReference type="CDD" id="cd08175">
    <property type="entry name" value="G1PDH"/>
    <property type="match status" value="1"/>
</dbReference>
<reference evidence="10 11" key="1">
    <citation type="submission" date="2019-03" db="EMBL/GenBank/DDBJ databases">
        <title>Genomic Encyclopedia of Type Strains, Phase IV (KMG-IV): sequencing the most valuable type-strain genomes for metagenomic binning, comparative biology and taxonomic classification.</title>
        <authorList>
            <person name="Goeker M."/>
        </authorList>
    </citation>
    <scope>NUCLEOTIDE SEQUENCE [LARGE SCALE GENOMIC DNA]</scope>
    <source>
        <strain evidence="10 11">LX-B</strain>
    </source>
</reference>
<dbReference type="GO" id="GO:0008654">
    <property type="term" value="P:phospholipid biosynthetic process"/>
    <property type="evidence" value="ECO:0007669"/>
    <property type="project" value="UniProtKB-KW"/>
</dbReference>
<protein>
    <submittedName>
        <fullName evidence="10">Glycerol-1-phosphate dehydrogenase [NAD(P)+]</fullName>
    </submittedName>
</protein>
<keyword evidence="5" id="KW-0560">Oxidoreductase</keyword>
<comment type="caution">
    <text evidence="10">The sequence shown here is derived from an EMBL/GenBank/DDBJ whole genome shotgun (WGS) entry which is preliminary data.</text>
</comment>
<dbReference type="EMBL" id="SLUN01000055">
    <property type="protein sequence ID" value="TCL55578.1"/>
    <property type="molecule type" value="Genomic_DNA"/>
</dbReference>
<dbReference type="Pfam" id="PF13685">
    <property type="entry name" value="Fe-ADH_2"/>
    <property type="match status" value="1"/>
</dbReference>
<dbReference type="PANTHER" id="PTHR43616">
    <property type="entry name" value="GLYCEROL DEHYDROGENASE"/>
    <property type="match status" value="1"/>
</dbReference>
<dbReference type="GO" id="GO:0016614">
    <property type="term" value="F:oxidoreductase activity, acting on CH-OH group of donors"/>
    <property type="evidence" value="ECO:0007669"/>
    <property type="project" value="InterPro"/>
</dbReference>
<keyword evidence="3" id="KW-0479">Metal-binding</keyword>
<sequence>MKVGIEYSQDHRLILPKILCDCNMPHYDPEIDIYIGSGIIDRCSAYIRQRDYGTHALLIADPNTYAVAGRQVEQLLRDDGFQVKLCRLERQVLLEPDQTALGEILLHLDRSIEFLVAVGSGVVTDLTRFVAHQTGRPFVSVATAASMDGYVSVVAPLIHNGLKVNKPAGYPRTLLCDLEIIRQAPYAMTLAGFGDVIGKYIAVADWVLSRIINQEDYCPVCVDLVLQAVAKSIASDEAIRSQTSAGIQSLLEALILAGLTILVIGNTRPVASIEHNMAHYWEMMKLQRRETPPSHGAAVGVATGYALQCYEKFWQTDFNSLNVAQILRNRPSRSDVEREVVAKYGPDLGPAIIRDNPDLYLEGAEQERRIETFLRNQAAIRQQLAFLPSWEQLRSVYRSIGAPVDAAEIGIDRELLQNALLYAKDYRKRYSVFTLANELGILPELAAQVMAGR</sequence>
<evidence type="ECO:0000256" key="5">
    <source>
        <dbReference type="ARBA" id="ARBA00023002"/>
    </source>
</evidence>
<dbReference type="Gene3D" id="1.20.1090.10">
    <property type="entry name" value="Dehydroquinate synthase-like - alpha domain"/>
    <property type="match status" value="1"/>
</dbReference>
<keyword evidence="7" id="KW-0443">Lipid metabolism</keyword>
<keyword evidence="11" id="KW-1185">Reference proteome</keyword>
<dbReference type="Proteomes" id="UP000295008">
    <property type="component" value="Unassembled WGS sequence"/>
</dbReference>
<proteinExistence type="predicted"/>
<evidence type="ECO:0000313" key="10">
    <source>
        <dbReference type="EMBL" id="TCL55578.1"/>
    </source>
</evidence>
<keyword evidence="1" id="KW-0963">Cytoplasm</keyword>
<evidence type="ECO:0000256" key="8">
    <source>
        <dbReference type="ARBA" id="ARBA00023209"/>
    </source>
</evidence>
<dbReference type="InterPro" id="IPR016205">
    <property type="entry name" value="Glycerol_DH"/>
</dbReference>
<dbReference type="Gene3D" id="3.40.50.1970">
    <property type="match status" value="1"/>
</dbReference>
<evidence type="ECO:0000256" key="2">
    <source>
        <dbReference type="ARBA" id="ARBA00022516"/>
    </source>
</evidence>
<keyword evidence="6" id="KW-0520">NAD</keyword>
<evidence type="ECO:0000256" key="9">
    <source>
        <dbReference type="ARBA" id="ARBA00023264"/>
    </source>
</evidence>
<dbReference type="RefSeq" id="WP_165908315.1">
    <property type="nucleotide sequence ID" value="NZ_SLUN01000055.1"/>
</dbReference>
<dbReference type="PANTHER" id="PTHR43616:SF5">
    <property type="entry name" value="GLYCEROL DEHYDROGENASE 1"/>
    <property type="match status" value="1"/>
</dbReference>
<keyword evidence="4" id="KW-0521">NADP</keyword>
<dbReference type="GO" id="GO:0046872">
    <property type="term" value="F:metal ion binding"/>
    <property type="evidence" value="ECO:0007669"/>
    <property type="project" value="UniProtKB-KW"/>
</dbReference>
<gene>
    <name evidence="10" type="ORF">EDC14_10559</name>
</gene>
<evidence type="ECO:0000256" key="6">
    <source>
        <dbReference type="ARBA" id="ARBA00023027"/>
    </source>
</evidence>
<evidence type="ECO:0000256" key="3">
    <source>
        <dbReference type="ARBA" id="ARBA00022723"/>
    </source>
</evidence>
<dbReference type="SUPFAM" id="SSF56796">
    <property type="entry name" value="Dehydroquinate synthase-like"/>
    <property type="match status" value="1"/>
</dbReference>
<evidence type="ECO:0000256" key="7">
    <source>
        <dbReference type="ARBA" id="ARBA00023098"/>
    </source>
</evidence>
<name>A0A4R1QPC6_HYDET</name>